<proteinExistence type="predicted"/>
<dbReference type="STRING" id="1385369.N825_36530"/>
<dbReference type="EMBL" id="AVFL01000008">
    <property type="protein sequence ID" value="EWY40229.1"/>
    <property type="molecule type" value="Genomic_DNA"/>
</dbReference>
<dbReference type="AlphaFoldDB" id="W9H2F5"/>
<dbReference type="RefSeq" id="WP_051512250.1">
    <property type="nucleotide sequence ID" value="NZ_AVFL01000008.1"/>
</dbReference>
<gene>
    <name evidence="1" type="ORF">N825_36530</name>
</gene>
<protein>
    <recommendedName>
        <fullName evidence="3">DUF3445 domain-containing protein</fullName>
    </recommendedName>
</protein>
<accession>W9H2F5</accession>
<evidence type="ECO:0008006" key="3">
    <source>
        <dbReference type="Google" id="ProtNLM"/>
    </source>
</evidence>
<dbReference type="PATRIC" id="fig|1385369.3.peg.2610"/>
<dbReference type="InterPro" id="IPR021848">
    <property type="entry name" value="HODM_asu-like"/>
</dbReference>
<organism evidence="1 2">
    <name type="scientific">Skermanella stibiiresistens SB22</name>
    <dbReference type="NCBI Taxonomy" id="1385369"/>
    <lineage>
        <taxon>Bacteria</taxon>
        <taxon>Pseudomonadati</taxon>
        <taxon>Pseudomonadota</taxon>
        <taxon>Alphaproteobacteria</taxon>
        <taxon>Rhodospirillales</taxon>
        <taxon>Azospirillaceae</taxon>
        <taxon>Skermanella</taxon>
    </lineage>
</organism>
<sequence>MTAPAVPELAGPDYLPPDYLPYAEGPFRMAMGLMALKPADWIEIDQHHAAEIALRNHLLDTRRDEVLAMTPEALDACREVLEQLAGFLPERFPGIFERVGSKLVNHLTGHRWPVSANVTDPLDIAGRMVQEDLCVLQDIDGELRLTAGVLCFPNRWRLADKLGLPMIGIHGPVPSYAERLGKPVDRFLGLMTPDRPVWRMNWSLTSDPTLFQPTGHGRRDIDPSVTPENAGSRILLRVERQTLRRLSRTGAVLFTIRTYQRTVDGLADRPGEPARLAAAIRALPDDTARYKSIAPFREALLAFLDRQIPGKHEADGSGPQIGP</sequence>
<evidence type="ECO:0000313" key="2">
    <source>
        <dbReference type="Proteomes" id="UP000019486"/>
    </source>
</evidence>
<reference evidence="1 2" key="1">
    <citation type="submission" date="2013-08" db="EMBL/GenBank/DDBJ databases">
        <title>The genome sequence of Skermanella stibiiresistens.</title>
        <authorList>
            <person name="Zhu W."/>
            <person name="Wang G."/>
        </authorList>
    </citation>
    <scope>NUCLEOTIDE SEQUENCE [LARGE SCALE GENOMIC DNA]</scope>
    <source>
        <strain evidence="1 2">SB22</strain>
    </source>
</reference>
<keyword evidence="2" id="KW-1185">Reference proteome</keyword>
<comment type="caution">
    <text evidence="1">The sequence shown here is derived from an EMBL/GenBank/DDBJ whole genome shotgun (WGS) entry which is preliminary data.</text>
</comment>
<dbReference type="Pfam" id="PF11927">
    <property type="entry name" value="HODM_asu-like"/>
    <property type="match status" value="1"/>
</dbReference>
<evidence type="ECO:0000313" key="1">
    <source>
        <dbReference type="EMBL" id="EWY40229.1"/>
    </source>
</evidence>
<dbReference type="Proteomes" id="UP000019486">
    <property type="component" value="Unassembled WGS sequence"/>
</dbReference>
<name>W9H2F5_9PROT</name>